<organism evidence="1 2">
    <name type="scientific">Senna tora</name>
    <dbReference type="NCBI Taxonomy" id="362788"/>
    <lineage>
        <taxon>Eukaryota</taxon>
        <taxon>Viridiplantae</taxon>
        <taxon>Streptophyta</taxon>
        <taxon>Embryophyta</taxon>
        <taxon>Tracheophyta</taxon>
        <taxon>Spermatophyta</taxon>
        <taxon>Magnoliopsida</taxon>
        <taxon>eudicotyledons</taxon>
        <taxon>Gunneridae</taxon>
        <taxon>Pentapetalae</taxon>
        <taxon>rosids</taxon>
        <taxon>fabids</taxon>
        <taxon>Fabales</taxon>
        <taxon>Fabaceae</taxon>
        <taxon>Caesalpinioideae</taxon>
        <taxon>Cassia clade</taxon>
        <taxon>Senna</taxon>
    </lineage>
</organism>
<reference evidence="1" key="1">
    <citation type="submission" date="2020-09" db="EMBL/GenBank/DDBJ databases">
        <title>Genome-Enabled Discovery of Anthraquinone Biosynthesis in Senna tora.</title>
        <authorList>
            <person name="Kang S.-H."/>
            <person name="Pandey R.P."/>
            <person name="Lee C.-M."/>
            <person name="Sim J.-S."/>
            <person name="Jeong J.-T."/>
            <person name="Choi B.-S."/>
            <person name="Jung M."/>
            <person name="Ginzburg D."/>
            <person name="Zhao K."/>
            <person name="Won S.Y."/>
            <person name="Oh T.-J."/>
            <person name="Yu Y."/>
            <person name="Kim N.-H."/>
            <person name="Lee O.R."/>
            <person name="Lee T.-H."/>
            <person name="Bashyal P."/>
            <person name="Kim T.-S."/>
            <person name="Lee W.-H."/>
            <person name="Kawkins C."/>
            <person name="Kim C.-K."/>
            <person name="Kim J.S."/>
            <person name="Ahn B.O."/>
            <person name="Rhee S.Y."/>
            <person name="Sohng J.K."/>
        </authorList>
    </citation>
    <scope>NUCLEOTIDE SEQUENCE</scope>
    <source>
        <tissue evidence="1">Leaf</tissue>
    </source>
</reference>
<evidence type="ECO:0000313" key="2">
    <source>
        <dbReference type="Proteomes" id="UP000634136"/>
    </source>
</evidence>
<accession>A0A834SF32</accession>
<comment type="caution">
    <text evidence="1">The sequence shown here is derived from an EMBL/GenBank/DDBJ whole genome shotgun (WGS) entry which is preliminary data.</text>
</comment>
<dbReference type="AlphaFoldDB" id="A0A834SF32"/>
<dbReference type="Proteomes" id="UP000634136">
    <property type="component" value="Unassembled WGS sequence"/>
</dbReference>
<dbReference type="EMBL" id="JAAIUW010000013">
    <property type="protein sequence ID" value="KAF7802122.1"/>
    <property type="molecule type" value="Genomic_DNA"/>
</dbReference>
<proteinExistence type="predicted"/>
<protein>
    <submittedName>
        <fullName evidence="1">Uncharacterized protein</fullName>
    </submittedName>
</protein>
<keyword evidence="2" id="KW-1185">Reference proteome</keyword>
<sequence>MTTPIRASNPPSLANTTCTDRFHIMRNKTFDSNFLNVSELRPQFLIRNMLRQDP</sequence>
<name>A0A834SF32_9FABA</name>
<gene>
    <name evidence="1" type="ORF">G2W53_041233</name>
</gene>
<evidence type="ECO:0000313" key="1">
    <source>
        <dbReference type="EMBL" id="KAF7802122.1"/>
    </source>
</evidence>